<dbReference type="OMA" id="YYGFLAM"/>
<keyword evidence="1" id="KW-0732">Signal</keyword>
<gene>
    <name evidence="2" type="ORF">CTHT_0028310</name>
</gene>
<protein>
    <submittedName>
        <fullName evidence="2">Calcium channel-like protein</fullName>
    </submittedName>
</protein>
<dbReference type="Pfam" id="PF12929">
    <property type="entry name" value="Mid1"/>
    <property type="match status" value="1"/>
</dbReference>
<dbReference type="AlphaFoldDB" id="G0S7J0"/>
<evidence type="ECO:0000313" key="2">
    <source>
        <dbReference type="EMBL" id="EGS20992.1"/>
    </source>
</evidence>
<name>G0S7J0_CHATD</name>
<dbReference type="EMBL" id="GL988041">
    <property type="protein sequence ID" value="EGS20992.1"/>
    <property type="molecule type" value="Genomic_DNA"/>
</dbReference>
<accession>G0S7J0</accession>
<feature type="signal peptide" evidence="1">
    <location>
        <begin position="1"/>
        <end position="35"/>
    </location>
</feature>
<dbReference type="GO" id="GO:0098703">
    <property type="term" value="P:calcium ion import across plasma membrane"/>
    <property type="evidence" value="ECO:0007669"/>
    <property type="project" value="InterPro"/>
</dbReference>
<dbReference type="KEGG" id="cthr:CTHT_0028310"/>
<dbReference type="HOGENOM" id="CLU_018731_0_0_1"/>
<dbReference type="STRING" id="759272.G0S7J0"/>
<dbReference type="GO" id="GO:0005262">
    <property type="term" value="F:calcium channel activity"/>
    <property type="evidence" value="ECO:0007669"/>
    <property type="project" value="InterPro"/>
</dbReference>
<keyword evidence="3" id="KW-1185">Reference proteome</keyword>
<dbReference type="GeneID" id="18256869"/>
<dbReference type="InterPro" id="IPR024338">
    <property type="entry name" value="MID1/Yam8"/>
</dbReference>
<sequence>MGLTPLQSRLVGSLAATILLILLYLFLFPPNFADAAEIEADPSLSILGRTLDEPLDYSPNDVALAARSLLDPTYEPEFMPFGRTIIGRAPAEVTPLTNNEAVPMNVEAGSTQRFVFILSDDSESVGEEKRLELRSEQNGNSSEILSPGTGAAVREMAPDKEGVQLTRKLARRQSSRTVYISANTCQQPQPIDPVKTTVDPPQLTLYVSISPDNDDPNSLANPDMQAEIPFKEGAVMYNITTDRDVYIGIHAPNVSSVFKGIYNFEVAASIDTYYFRYEDDAQQLIWVDSDSQGALLITHNLTIPPGVTEEAIMNNPPYVLFAHNKKDAAINGLKHSYCGLMKYAQMAATNNGRHDTMVRTSMTKRGQGSHPKQQFFFSGLNSSSEYIGILAKDGPSLLKRQTTGQSSGGITVFGATAFSTKSDHGNCALIVDLEFCDQVAYSVPFNPSFGNTTQLAKFYDSYAAAIYANFNKSLAQIACEAPPTQRYSLARNCNDCAEAYKDWLCTVTIPRCEDFSNNASYLQPRAVIHPFPNGETLDQITLQKLRPLTKALNNSRSTHIDEFIRPGPHKELLPSLTPCIGHITTARHGSGLFLSSESRGM</sequence>
<proteinExistence type="predicted"/>
<feature type="chain" id="PRO_5003408983" evidence="1">
    <location>
        <begin position="36"/>
        <end position="601"/>
    </location>
</feature>
<dbReference type="PANTHER" id="PTHR39142">
    <property type="entry name" value="MID1P"/>
    <property type="match status" value="1"/>
</dbReference>
<dbReference type="Proteomes" id="UP000008066">
    <property type="component" value="Unassembled WGS sequence"/>
</dbReference>
<dbReference type="RefSeq" id="XP_006693288.1">
    <property type="nucleotide sequence ID" value="XM_006693225.1"/>
</dbReference>
<evidence type="ECO:0000256" key="1">
    <source>
        <dbReference type="SAM" id="SignalP"/>
    </source>
</evidence>
<dbReference type="eggNOG" id="ENOG502QTA4">
    <property type="taxonomic scope" value="Eukaryota"/>
</dbReference>
<organism evidence="3">
    <name type="scientific">Chaetomium thermophilum (strain DSM 1495 / CBS 144.50 / IMI 039719)</name>
    <name type="common">Thermochaetoides thermophila</name>
    <dbReference type="NCBI Taxonomy" id="759272"/>
    <lineage>
        <taxon>Eukaryota</taxon>
        <taxon>Fungi</taxon>
        <taxon>Dikarya</taxon>
        <taxon>Ascomycota</taxon>
        <taxon>Pezizomycotina</taxon>
        <taxon>Sordariomycetes</taxon>
        <taxon>Sordariomycetidae</taxon>
        <taxon>Sordariales</taxon>
        <taxon>Chaetomiaceae</taxon>
        <taxon>Thermochaetoides</taxon>
    </lineage>
</organism>
<evidence type="ECO:0000313" key="3">
    <source>
        <dbReference type="Proteomes" id="UP000008066"/>
    </source>
</evidence>
<dbReference type="PANTHER" id="PTHR39142:SF1">
    <property type="entry name" value="AEL197CP"/>
    <property type="match status" value="1"/>
</dbReference>
<dbReference type="OrthoDB" id="5405745at2759"/>
<reference evidence="2 3" key="1">
    <citation type="journal article" date="2011" name="Cell">
        <title>Insight into structure and assembly of the nuclear pore complex by utilizing the genome of a eukaryotic thermophile.</title>
        <authorList>
            <person name="Amlacher S."/>
            <person name="Sarges P."/>
            <person name="Flemming D."/>
            <person name="van Noort V."/>
            <person name="Kunze R."/>
            <person name="Devos D.P."/>
            <person name="Arumugam M."/>
            <person name="Bork P."/>
            <person name="Hurt E."/>
        </authorList>
    </citation>
    <scope>NUCLEOTIDE SEQUENCE [LARGE SCALE GENOMIC DNA]</scope>
    <source>
        <strain evidence="3">DSM 1495 / CBS 144.50 / IMI 039719</strain>
    </source>
</reference>